<feature type="compositionally biased region" description="Polar residues" evidence="1">
    <location>
        <begin position="163"/>
        <end position="173"/>
    </location>
</feature>
<keyword evidence="2" id="KW-1133">Transmembrane helix</keyword>
<dbReference type="Proteomes" id="UP000254161">
    <property type="component" value="Unassembled WGS sequence"/>
</dbReference>
<sequence length="313" mass="35514">MQNYKKLQDLNLREVSTNTQIEMDFLQALIEKDFKTLIRFNVKGFIKILEREYELDFTEFNEELEQYLSENQPDSLHITKTVTPPLASYSHKGSILPIVVIVLFAFIAGLGIYYFDTLKELLKSEESFASAMSLDVAKEAELNLKNLENSVVIVGEENLSENEINTSAKTQENLSKEPEKELKDTNESLKTVPLINENNASEVNQTKLEETDLNPQKILKEVAEFKVNSKVWVGVINLKTGKKMTWIKESDFEISLNEDQLILTGATAFVVSDEEGNEKSYPAGISKRFLIKDGKIASISAAEFKQLNKGKDW</sequence>
<evidence type="ECO:0000313" key="3">
    <source>
        <dbReference type="EMBL" id="SUX27118.1"/>
    </source>
</evidence>
<dbReference type="EMBL" id="UFUZ01000001">
    <property type="protein sequence ID" value="SUX27118.1"/>
    <property type="molecule type" value="Genomic_DNA"/>
</dbReference>
<accession>A0A381EJD5</accession>
<feature type="transmembrane region" description="Helical" evidence="2">
    <location>
        <begin position="95"/>
        <end position="115"/>
    </location>
</feature>
<protein>
    <submittedName>
        <fullName evidence="3">Membrane protein</fullName>
    </submittedName>
</protein>
<evidence type="ECO:0000256" key="2">
    <source>
        <dbReference type="SAM" id="Phobius"/>
    </source>
</evidence>
<name>A0A381EJD5_CAMUP</name>
<evidence type="ECO:0000256" key="1">
    <source>
        <dbReference type="SAM" id="MobiDB-lite"/>
    </source>
</evidence>
<keyword evidence="2" id="KW-0812">Transmembrane</keyword>
<evidence type="ECO:0000313" key="4">
    <source>
        <dbReference type="Proteomes" id="UP000254161"/>
    </source>
</evidence>
<organism evidence="3 4">
    <name type="scientific">Campylobacter upsaliensis</name>
    <dbReference type="NCBI Taxonomy" id="28080"/>
    <lineage>
        <taxon>Bacteria</taxon>
        <taxon>Pseudomonadati</taxon>
        <taxon>Campylobacterota</taxon>
        <taxon>Epsilonproteobacteria</taxon>
        <taxon>Campylobacterales</taxon>
        <taxon>Campylobacteraceae</taxon>
        <taxon>Campylobacter</taxon>
    </lineage>
</organism>
<feature type="compositionally biased region" description="Basic and acidic residues" evidence="1">
    <location>
        <begin position="174"/>
        <end position="185"/>
    </location>
</feature>
<proteinExistence type="predicted"/>
<feature type="region of interest" description="Disordered" evidence="1">
    <location>
        <begin position="163"/>
        <end position="185"/>
    </location>
</feature>
<reference evidence="3 4" key="1">
    <citation type="submission" date="2018-06" db="EMBL/GenBank/DDBJ databases">
        <authorList>
            <consortium name="Pathogen Informatics"/>
            <person name="Doyle S."/>
        </authorList>
    </citation>
    <scope>NUCLEOTIDE SEQUENCE [LARGE SCALE GENOMIC DNA]</scope>
    <source>
        <strain evidence="3 4">NCTC12264</strain>
    </source>
</reference>
<dbReference type="AlphaFoldDB" id="A0A381EJD5"/>
<gene>
    <name evidence="3" type="ORF">NCTC12264_01362</name>
</gene>
<keyword evidence="2" id="KW-0472">Membrane</keyword>
<dbReference type="RefSeq" id="WP_115630507.1">
    <property type="nucleotide sequence ID" value="NZ_JANKIR010000009.1"/>
</dbReference>